<comment type="caution">
    <text evidence="2">The sequence shown here is derived from an EMBL/GenBank/DDBJ whole genome shotgun (WGS) entry which is preliminary data.</text>
</comment>
<dbReference type="AlphaFoldDB" id="A0AA40KD42"/>
<dbReference type="EMBL" id="JAUKUD010000001">
    <property type="protein sequence ID" value="KAK0754486.1"/>
    <property type="molecule type" value="Genomic_DNA"/>
</dbReference>
<organism evidence="2 3">
    <name type="scientific">Schizothecium vesticola</name>
    <dbReference type="NCBI Taxonomy" id="314040"/>
    <lineage>
        <taxon>Eukaryota</taxon>
        <taxon>Fungi</taxon>
        <taxon>Dikarya</taxon>
        <taxon>Ascomycota</taxon>
        <taxon>Pezizomycotina</taxon>
        <taxon>Sordariomycetes</taxon>
        <taxon>Sordariomycetidae</taxon>
        <taxon>Sordariales</taxon>
        <taxon>Schizotheciaceae</taxon>
        <taxon>Schizothecium</taxon>
    </lineage>
</organism>
<evidence type="ECO:0000313" key="3">
    <source>
        <dbReference type="Proteomes" id="UP001172155"/>
    </source>
</evidence>
<protein>
    <submittedName>
        <fullName evidence="2">Uncharacterized protein</fullName>
    </submittedName>
</protein>
<name>A0AA40KD42_9PEZI</name>
<evidence type="ECO:0000313" key="2">
    <source>
        <dbReference type="EMBL" id="KAK0754486.1"/>
    </source>
</evidence>
<feature type="region of interest" description="Disordered" evidence="1">
    <location>
        <begin position="1"/>
        <end position="23"/>
    </location>
</feature>
<reference evidence="2" key="1">
    <citation type="submission" date="2023-06" db="EMBL/GenBank/DDBJ databases">
        <title>Genome-scale phylogeny and comparative genomics of the fungal order Sordariales.</title>
        <authorList>
            <consortium name="Lawrence Berkeley National Laboratory"/>
            <person name="Hensen N."/>
            <person name="Bonometti L."/>
            <person name="Westerberg I."/>
            <person name="Brannstrom I.O."/>
            <person name="Guillou S."/>
            <person name="Cros-Aarteil S."/>
            <person name="Calhoun S."/>
            <person name="Haridas S."/>
            <person name="Kuo A."/>
            <person name="Mondo S."/>
            <person name="Pangilinan J."/>
            <person name="Riley R."/>
            <person name="LaButti K."/>
            <person name="Andreopoulos B."/>
            <person name="Lipzen A."/>
            <person name="Chen C."/>
            <person name="Yanf M."/>
            <person name="Daum C."/>
            <person name="Ng V."/>
            <person name="Clum A."/>
            <person name="Steindorff A."/>
            <person name="Ohm R."/>
            <person name="Martin F."/>
            <person name="Silar P."/>
            <person name="Natvig D."/>
            <person name="Lalanne C."/>
            <person name="Gautier V."/>
            <person name="Ament-velasquez S.L."/>
            <person name="Kruys A."/>
            <person name="Hutchinson M.I."/>
            <person name="Powell A.J."/>
            <person name="Barry K."/>
            <person name="Miller A.N."/>
            <person name="Grigoriev I.V."/>
            <person name="Debuchy R."/>
            <person name="Gladieux P."/>
            <person name="Thoren M.H."/>
            <person name="Johannesson H."/>
        </authorList>
    </citation>
    <scope>NUCLEOTIDE SEQUENCE</scope>
    <source>
        <strain evidence="2">SMH3187-1</strain>
    </source>
</reference>
<feature type="region of interest" description="Disordered" evidence="1">
    <location>
        <begin position="359"/>
        <end position="379"/>
    </location>
</feature>
<proteinExistence type="predicted"/>
<accession>A0AA40KD42</accession>
<gene>
    <name evidence="2" type="ORF">B0T18DRAFT_386353</name>
</gene>
<evidence type="ECO:0000256" key="1">
    <source>
        <dbReference type="SAM" id="MobiDB-lite"/>
    </source>
</evidence>
<feature type="region of interest" description="Disordered" evidence="1">
    <location>
        <begin position="231"/>
        <end position="284"/>
    </location>
</feature>
<sequence>MAANTNPSPSRPPRDPPAISMSKEEVEQLMLDIMDPLDINRYEESNPTTKGKKRKAFRQKLRTCVDAYPQIESTTKMLTAFWGRLQVALGVDKSLAQDAALLASYMGTEPGATWAPDVNPIVESTFTSITMLSRLPSLQDWEQKNGQMFKVPGQLRQMIELAKDFLEALHPVMEYAVSGTGRAVAPPSRLLRAILAKQPFMAINPPNKLSDMLKEDIKTMAFLLSIPRFSDNATRKGDSGPGMDTLQNTGGMEQTGGGPTPYRNTPPLPLPSNALTQRESTVATPRALTSTASAPALGSGMSSQSMLYSAKTMPPQRVPGAAYLASQSNAMPQMATTIPAPASPFTNTHPAMGASAMGMPATGTSSRPWPSTQSMPTRSHTITEPALDTLDDLDQDMLDGLASCADMTLEEMGDILDGYHLEPLPLAPPAP</sequence>
<dbReference type="Proteomes" id="UP001172155">
    <property type="component" value="Unassembled WGS sequence"/>
</dbReference>
<keyword evidence="3" id="KW-1185">Reference proteome</keyword>
<feature type="compositionally biased region" description="Polar residues" evidence="1">
    <location>
        <begin position="273"/>
        <end position="284"/>
    </location>
</feature>
<feature type="compositionally biased region" description="Polar residues" evidence="1">
    <location>
        <begin position="365"/>
        <end position="379"/>
    </location>
</feature>